<dbReference type="EMBL" id="CP072800">
    <property type="protein sequence ID" value="QTR49885.1"/>
    <property type="molecule type" value="Genomic_DNA"/>
</dbReference>
<reference evidence="5 6" key="1">
    <citation type="submission" date="2021-04" db="EMBL/GenBank/DDBJ databases">
        <title>Genomics, taxonomy and metabolism of representatives of sulfur bacteria of the genus Thiothrix: Thiothrix fructosivorans QT, Thiothrix unzii A1T and three new species, Thiothrix subterranea sp. nov., Thiothrix litoralis sp. nov. and 'Candidatus Thiothrix anitrata' sp. nov.</title>
        <authorList>
            <person name="Ravin N.V."/>
            <person name="Smolyakov D."/>
            <person name="Rudenko T.S."/>
            <person name="Mardanov A.V."/>
            <person name="Beletsky A.V."/>
            <person name="Markov N.D."/>
            <person name="Fomenkov A.I."/>
            <person name="Roberts R.J."/>
            <person name="Karnachuk O.V."/>
            <person name="Novikov A."/>
            <person name="Grabovich M.Y."/>
        </authorList>
    </citation>
    <scope>NUCLEOTIDE SEQUENCE [LARGE SCALE GENOMIC DNA]</scope>
    <source>
        <strain evidence="5 6">A52</strain>
    </source>
</reference>
<dbReference type="Gene3D" id="3.40.50.10810">
    <property type="entry name" value="Tandem AAA-ATPase domain"/>
    <property type="match status" value="1"/>
</dbReference>
<dbReference type="PROSITE" id="PS51192">
    <property type="entry name" value="HELICASE_ATP_BIND_1"/>
    <property type="match status" value="1"/>
</dbReference>
<dbReference type="Proteomes" id="UP000672027">
    <property type="component" value="Chromosome"/>
</dbReference>
<protein>
    <submittedName>
        <fullName evidence="5">DEAD/DEAH box helicase</fullName>
    </submittedName>
</protein>
<keyword evidence="1 5" id="KW-0547">Nucleotide-binding</keyword>
<dbReference type="InterPro" id="IPR038718">
    <property type="entry name" value="SNF2-like_sf"/>
</dbReference>
<evidence type="ECO:0000313" key="5">
    <source>
        <dbReference type="EMBL" id="QTR49885.1"/>
    </source>
</evidence>
<dbReference type="CDD" id="cd17919">
    <property type="entry name" value="DEXHc_Snf"/>
    <property type="match status" value="1"/>
</dbReference>
<gene>
    <name evidence="5" type="ORF">J8380_16960</name>
</gene>
<dbReference type="InterPro" id="IPR000330">
    <property type="entry name" value="SNF2_N"/>
</dbReference>
<dbReference type="GO" id="GO:0004386">
    <property type="term" value="F:helicase activity"/>
    <property type="evidence" value="ECO:0007669"/>
    <property type="project" value="UniProtKB-KW"/>
</dbReference>
<keyword evidence="2" id="KW-0479">Metal-binding</keyword>
<dbReference type="Pfam" id="PF00176">
    <property type="entry name" value="SNF2-rel_dom"/>
    <property type="match status" value="1"/>
</dbReference>
<name>A0ABX7X1W7_9GAMM</name>
<keyword evidence="2" id="KW-0863">Zinc-finger</keyword>
<dbReference type="InterPro" id="IPR007527">
    <property type="entry name" value="Znf_SWIM"/>
</dbReference>
<keyword evidence="1 5" id="KW-0347">Helicase</keyword>
<evidence type="ECO:0000313" key="6">
    <source>
        <dbReference type="Proteomes" id="UP000672027"/>
    </source>
</evidence>
<evidence type="ECO:0000259" key="4">
    <source>
        <dbReference type="PROSITE" id="PS51192"/>
    </source>
</evidence>
<sequence length="626" mass="70243">MSSPRELFLFDSEQLHALAAADTVRQGLAWFKENRVTGVSQEESHLWAEVEDANGELFGNEVWFDADGEMHIQCACGADTQHVCAHVIAALYAHASHSGEQALMGATETAIEWRVKRGRTEVKVEPVGDTVWFGAWKAGSITTDKHFTHSYRVNIRSLAQRSNHCTCPDFATNQLGTCKHIEGVLHKISKRRDYSKLKKQPAPLSYVYLNWDAPQPPVITLQRTPEMDEGLRSLCAGYFDEAGLFKQPLPDGFFRFAAAVQDRVDLDVGEDAQGYARRLAERASQQLRAQDIRAQIEASGGHLPRIKAKLYPYQVAGVAFLAANGRALLADDMGLGKTLQAIAAAGWLYRTAQAKKVLVVCPASLKQQWAREIEKFAGLPVQIVQGGPEARSVQYRRGDGFYILNYELVLRDLSVINSVLSPDLLILDEAQRIKNWQTKIATAVKRVESRYAFVLSGTPLENRLEDLYSLMQVVDPHVLGPLWRYFADFHITDERGKVLGYRNLSALRQRLALVMLRRDRRLVSDQLPRRIEQRLDVAMTDAQRGLHDAAVQAAGQLARLMKRRPLTPSEQNRFMSALQQARMACNAAGLVDKETEGSPKLDELENLIQDCVCNPVSRRWCFRSGH</sequence>
<proteinExistence type="predicted"/>
<feature type="domain" description="Helicase ATP-binding" evidence="4">
    <location>
        <begin position="318"/>
        <end position="477"/>
    </location>
</feature>
<dbReference type="SMART" id="SM00487">
    <property type="entry name" value="DEXDc"/>
    <property type="match status" value="1"/>
</dbReference>
<keyword evidence="1 5" id="KW-0067">ATP-binding</keyword>
<keyword evidence="6" id="KW-1185">Reference proteome</keyword>
<accession>A0ABX7X1W7</accession>
<dbReference type="InterPro" id="IPR014001">
    <property type="entry name" value="Helicase_ATP-bd"/>
</dbReference>
<dbReference type="Pfam" id="PF04434">
    <property type="entry name" value="SWIM"/>
    <property type="match status" value="2"/>
</dbReference>
<feature type="domain" description="SWIM-type" evidence="3">
    <location>
        <begin position="151"/>
        <end position="189"/>
    </location>
</feature>
<dbReference type="PANTHER" id="PTHR10799">
    <property type="entry name" value="SNF2/RAD54 HELICASE FAMILY"/>
    <property type="match status" value="1"/>
</dbReference>
<dbReference type="PROSITE" id="PS50966">
    <property type="entry name" value="ZF_SWIM"/>
    <property type="match status" value="1"/>
</dbReference>
<dbReference type="SUPFAM" id="SSF52540">
    <property type="entry name" value="P-loop containing nucleoside triphosphate hydrolases"/>
    <property type="match status" value="1"/>
</dbReference>
<keyword evidence="1 5" id="KW-0378">Hydrolase</keyword>
<organism evidence="5 6">
    <name type="scientific">Candidatus Thiothrix anitrata</name>
    <dbReference type="NCBI Taxonomy" id="2823902"/>
    <lineage>
        <taxon>Bacteria</taxon>
        <taxon>Pseudomonadati</taxon>
        <taxon>Pseudomonadota</taxon>
        <taxon>Gammaproteobacteria</taxon>
        <taxon>Thiotrichales</taxon>
        <taxon>Thiotrichaceae</taxon>
        <taxon>Thiothrix</taxon>
    </lineage>
</organism>
<evidence type="ECO:0000256" key="1">
    <source>
        <dbReference type="ARBA" id="ARBA00022806"/>
    </source>
</evidence>
<evidence type="ECO:0000256" key="2">
    <source>
        <dbReference type="PROSITE-ProRule" id="PRU00325"/>
    </source>
</evidence>
<keyword evidence="2" id="KW-0862">Zinc</keyword>
<dbReference type="InterPro" id="IPR027417">
    <property type="entry name" value="P-loop_NTPase"/>
</dbReference>
<dbReference type="RefSeq" id="WP_210226712.1">
    <property type="nucleotide sequence ID" value="NZ_CP072800.1"/>
</dbReference>
<evidence type="ECO:0000259" key="3">
    <source>
        <dbReference type="PROSITE" id="PS50966"/>
    </source>
</evidence>